<dbReference type="EMBL" id="CP034759">
    <property type="protein sequence ID" value="QBG35344.1"/>
    <property type="molecule type" value="Genomic_DNA"/>
</dbReference>
<dbReference type="KEGG" id="lsd:EMK97_06235"/>
<feature type="transmembrane region" description="Helical" evidence="1">
    <location>
        <begin position="21"/>
        <end position="42"/>
    </location>
</feature>
<name>A0A4P6P2I9_9GAMM</name>
<evidence type="ECO:0000313" key="2">
    <source>
        <dbReference type="EMBL" id="QBG35344.1"/>
    </source>
</evidence>
<accession>A0A4P6P2I9</accession>
<evidence type="ECO:0000313" key="3">
    <source>
        <dbReference type="Proteomes" id="UP000290244"/>
    </source>
</evidence>
<proteinExistence type="predicted"/>
<reference evidence="2 3" key="1">
    <citation type="submission" date="2018-12" db="EMBL/GenBank/DDBJ databases">
        <title>Complete genome of Litorilituus sediminis.</title>
        <authorList>
            <person name="Liu A."/>
            <person name="Rong J."/>
        </authorList>
    </citation>
    <scope>NUCLEOTIDE SEQUENCE [LARGE SCALE GENOMIC DNA]</scope>
    <source>
        <strain evidence="2 3">JCM 17549</strain>
    </source>
</reference>
<keyword evidence="1" id="KW-0812">Transmembrane</keyword>
<keyword evidence="1" id="KW-0472">Membrane</keyword>
<keyword evidence="3" id="KW-1185">Reference proteome</keyword>
<dbReference type="Pfam" id="PF07963">
    <property type="entry name" value="N_methyl"/>
    <property type="match status" value="1"/>
</dbReference>
<dbReference type="Proteomes" id="UP000290244">
    <property type="component" value="Chromosome"/>
</dbReference>
<dbReference type="Pfam" id="PF16074">
    <property type="entry name" value="PilW"/>
    <property type="match status" value="1"/>
</dbReference>
<dbReference type="AlphaFoldDB" id="A0A4P6P2I9"/>
<dbReference type="OrthoDB" id="5296662at2"/>
<keyword evidence="1" id="KW-1133">Transmembrane helix</keyword>
<gene>
    <name evidence="2" type="ORF">EMK97_06235</name>
</gene>
<dbReference type="InterPro" id="IPR032092">
    <property type="entry name" value="PilW"/>
</dbReference>
<dbReference type="GO" id="GO:0043683">
    <property type="term" value="P:type IV pilus assembly"/>
    <property type="evidence" value="ECO:0007669"/>
    <property type="project" value="InterPro"/>
</dbReference>
<evidence type="ECO:0000256" key="1">
    <source>
        <dbReference type="SAM" id="Phobius"/>
    </source>
</evidence>
<dbReference type="InterPro" id="IPR012902">
    <property type="entry name" value="N_methyl_site"/>
</dbReference>
<protein>
    <submittedName>
        <fullName evidence="2">Prepilin-type cleavage/methylation domain-containing protein</fullName>
    </submittedName>
</protein>
<sequence>MHRVTLKQLSRKQQGFTIVEIFIALSIGLVLLAGVVSIFAGIRSTSSKTSNYGEMQENGRFAISVLTEDLQRASYWGDDFKSVFDQSTINPVPAAPGNECNGGGINNGTFPGGVGPFRALWGETVDVANPMGCFNDAKLGSDLIQIKRVVANELVDNLGNPIVNAPAGNFYLVANEGQGVIFPPGAVPVINNARVWQYQHHVYYVREEDQGGNPVPVLMQGQLTNQMSFAPIIDGIEMIRFMYGIDTTIDPNLPGYGDIDMYVSADGVNGGNGMTEAIWNGAGGRRILAVKIFVLARSTRPDITYRNTNTYQLGDLPITFNDNFRRLLFTSTVILTNTGTDVWP</sequence>
<organism evidence="2 3">
    <name type="scientific">Litorilituus sediminis</name>
    <dbReference type="NCBI Taxonomy" id="718192"/>
    <lineage>
        <taxon>Bacteria</taxon>
        <taxon>Pseudomonadati</taxon>
        <taxon>Pseudomonadota</taxon>
        <taxon>Gammaproteobacteria</taxon>
        <taxon>Alteromonadales</taxon>
        <taxon>Colwelliaceae</taxon>
        <taxon>Litorilituus</taxon>
    </lineage>
</organism>